<dbReference type="AlphaFoldDB" id="A0A165H005"/>
<evidence type="ECO:0000313" key="2">
    <source>
        <dbReference type="Proteomes" id="UP000076871"/>
    </source>
</evidence>
<sequence length="68" mass="7591">MSVSTSSGAIYRASDDRLLYRLVHKRVDFELLLSHPPGIARAYAATRVVGRVHVLVLFPRAKANSERV</sequence>
<name>A0A165H005_9APHY</name>
<organism evidence="1 2">
    <name type="scientific">Laetiporus sulphureus 93-53</name>
    <dbReference type="NCBI Taxonomy" id="1314785"/>
    <lineage>
        <taxon>Eukaryota</taxon>
        <taxon>Fungi</taxon>
        <taxon>Dikarya</taxon>
        <taxon>Basidiomycota</taxon>
        <taxon>Agaricomycotina</taxon>
        <taxon>Agaricomycetes</taxon>
        <taxon>Polyporales</taxon>
        <taxon>Laetiporus</taxon>
    </lineage>
</organism>
<accession>A0A165H005</accession>
<gene>
    <name evidence="1" type="ORF">LAESUDRAFT_721477</name>
</gene>
<keyword evidence="2" id="KW-1185">Reference proteome</keyword>
<dbReference type="RefSeq" id="XP_040768800.1">
    <property type="nucleotide sequence ID" value="XM_040908017.1"/>
</dbReference>
<evidence type="ECO:0000313" key="1">
    <source>
        <dbReference type="EMBL" id="KZT11060.1"/>
    </source>
</evidence>
<proteinExistence type="predicted"/>
<dbReference type="Proteomes" id="UP000076871">
    <property type="component" value="Unassembled WGS sequence"/>
</dbReference>
<dbReference type="InParanoid" id="A0A165H005"/>
<protein>
    <submittedName>
        <fullName evidence="1">Uncharacterized protein</fullName>
    </submittedName>
</protein>
<reference evidence="1 2" key="1">
    <citation type="journal article" date="2016" name="Mol. Biol. Evol.">
        <title>Comparative Genomics of Early-Diverging Mushroom-Forming Fungi Provides Insights into the Origins of Lignocellulose Decay Capabilities.</title>
        <authorList>
            <person name="Nagy L.G."/>
            <person name="Riley R."/>
            <person name="Tritt A."/>
            <person name="Adam C."/>
            <person name="Daum C."/>
            <person name="Floudas D."/>
            <person name="Sun H."/>
            <person name="Yadav J.S."/>
            <person name="Pangilinan J."/>
            <person name="Larsson K.H."/>
            <person name="Matsuura K."/>
            <person name="Barry K."/>
            <person name="Labutti K."/>
            <person name="Kuo R."/>
            <person name="Ohm R.A."/>
            <person name="Bhattacharya S.S."/>
            <person name="Shirouzu T."/>
            <person name="Yoshinaga Y."/>
            <person name="Martin F.M."/>
            <person name="Grigoriev I.V."/>
            <person name="Hibbett D.S."/>
        </authorList>
    </citation>
    <scope>NUCLEOTIDE SEQUENCE [LARGE SCALE GENOMIC DNA]</scope>
    <source>
        <strain evidence="1 2">93-53</strain>
    </source>
</reference>
<dbReference type="GeneID" id="63825046"/>
<dbReference type="EMBL" id="KV427608">
    <property type="protein sequence ID" value="KZT11060.1"/>
    <property type="molecule type" value="Genomic_DNA"/>
</dbReference>